<comment type="caution">
    <text evidence="2">The sequence shown here is derived from an EMBL/GenBank/DDBJ whole genome shotgun (WGS) entry which is preliminary data.</text>
</comment>
<dbReference type="Proteomes" id="UP001334248">
    <property type="component" value="Unassembled WGS sequence"/>
</dbReference>
<reference evidence="2 3" key="1">
    <citation type="journal article" date="2023" name="Res Sq">
        <title>Genomic and morphological characterization of Knufia obscura isolated from the Mars 2020 spacecraft assembly facility.</title>
        <authorList>
            <person name="Chander A.M."/>
            <person name="Teixeira M.M."/>
            <person name="Singh N.K."/>
            <person name="Williams M.P."/>
            <person name="Parker C.W."/>
            <person name="Leo P."/>
            <person name="Stajich J.E."/>
            <person name="Torok T."/>
            <person name="Tighe S."/>
            <person name="Mason C.E."/>
            <person name="Venkateswaran K."/>
        </authorList>
    </citation>
    <scope>NUCLEOTIDE SEQUENCE [LARGE SCALE GENOMIC DNA]</scope>
    <source>
        <strain evidence="2 3">CCFEE 5817</strain>
    </source>
</reference>
<proteinExistence type="predicted"/>
<dbReference type="RefSeq" id="XP_064735074.1">
    <property type="nucleotide sequence ID" value="XM_064869577.1"/>
</dbReference>
<evidence type="ECO:0000256" key="1">
    <source>
        <dbReference type="SAM" id="MobiDB-lite"/>
    </source>
</evidence>
<dbReference type="EMBL" id="JAVHJV010000001">
    <property type="protein sequence ID" value="KAK5946984.1"/>
    <property type="molecule type" value="Genomic_DNA"/>
</dbReference>
<accession>A0ABR0S3F3</accession>
<feature type="region of interest" description="Disordered" evidence="1">
    <location>
        <begin position="25"/>
        <end position="52"/>
    </location>
</feature>
<evidence type="ECO:0000313" key="3">
    <source>
        <dbReference type="Proteomes" id="UP001334248"/>
    </source>
</evidence>
<feature type="region of interest" description="Disordered" evidence="1">
    <location>
        <begin position="279"/>
        <end position="324"/>
    </location>
</feature>
<sequence>MSSYLFYSSPPPAAYNQQQQTPFFTPQAHRTNPFSAWPSFQPKSPSPLRKSHANVVRQQPYYTSAKSLGFDVGDENSMQENSNNNEHTHLHNPFLDGTSTIDTQTQASATPATEHQNIFSAFAPPPSTTTKTPFQFQQRARDSSAQSLLSARTSAARSERKSAFVNRLRNTRRGSRDDRQVESFEKAEYWRERRLREERMQRDAMRVMGGVEEEVPDMDMETGQLSPVSEEKEVQELVEAYYGYETGQQQEEPVMDDNDNENESFEDDLDYEEAFMEVLSQEGMGRSDRDLFGQQLSSSGGGQAQSNGQISSLRNVQDGDMDMT</sequence>
<feature type="compositionally biased region" description="Low complexity" evidence="1">
    <location>
        <begin position="293"/>
        <end position="312"/>
    </location>
</feature>
<dbReference type="GeneID" id="89994579"/>
<feature type="region of interest" description="Disordered" evidence="1">
    <location>
        <begin position="72"/>
        <end position="100"/>
    </location>
</feature>
<keyword evidence="3" id="KW-1185">Reference proteome</keyword>
<evidence type="ECO:0000313" key="2">
    <source>
        <dbReference type="EMBL" id="KAK5946984.1"/>
    </source>
</evidence>
<protein>
    <submittedName>
        <fullName evidence="2">Uncharacterized protein</fullName>
    </submittedName>
</protein>
<feature type="compositionally biased region" description="Low complexity" evidence="1">
    <location>
        <begin position="75"/>
        <end position="85"/>
    </location>
</feature>
<gene>
    <name evidence="2" type="ORF">PMZ80_001130</name>
</gene>
<name>A0ABR0S3F3_9EURO</name>
<organism evidence="2 3">
    <name type="scientific">Knufia obscura</name>
    <dbReference type="NCBI Taxonomy" id="1635080"/>
    <lineage>
        <taxon>Eukaryota</taxon>
        <taxon>Fungi</taxon>
        <taxon>Dikarya</taxon>
        <taxon>Ascomycota</taxon>
        <taxon>Pezizomycotina</taxon>
        <taxon>Eurotiomycetes</taxon>
        <taxon>Chaetothyriomycetidae</taxon>
        <taxon>Chaetothyriales</taxon>
        <taxon>Trichomeriaceae</taxon>
        <taxon>Knufia</taxon>
    </lineage>
</organism>